<dbReference type="SUPFAM" id="SSF52540">
    <property type="entry name" value="P-loop containing nucleoside triphosphate hydrolases"/>
    <property type="match status" value="1"/>
</dbReference>
<feature type="region of interest" description="Disordered" evidence="3">
    <location>
        <begin position="47"/>
        <end position="76"/>
    </location>
</feature>
<proteinExistence type="inferred from homology"/>
<evidence type="ECO:0000256" key="2">
    <source>
        <dbReference type="ARBA" id="ARBA00023161"/>
    </source>
</evidence>
<dbReference type="InterPro" id="IPR039177">
    <property type="entry name" value="SMG9"/>
</dbReference>
<protein>
    <recommendedName>
        <fullName evidence="4">KAP NTPase domain-containing protein</fullName>
    </recommendedName>
</protein>
<dbReference type="Pfam" id="PF07693">
    <property type="entry name" value="KAP_NTPase"/>
    <property type="match status" value="1"/>
</dbReference>
<dbReference type="Proteomes" id="UP001329430">
    <property type="component" value="Chromosome 5"/>
</dbReference>
<evidence type="ECO:0000313" key="5">
    <source>
        <dbReference type="EMBL" id="KAK5643551.1"/>
    </source>
</evidence>
<sequence>MSDYDRSKFYGKKNRFFNSKTSTVKEIDKVEDKPKGIKKTTILAREHHVEDRSVSPKPLVRESESTSSITISTAQHSDSLKQQLPKKIVKCVKLLDDGLICTENVQDYLQENDDYLVVGIVGTQGVGKSTILNLLAHDSITNDLKKSIFKYSQESKDNIPDFEISPNESDQNVKVDNVIFKPQSTSDIISNSNGTNGIDFFITHNRIMFLDCQPFSSVAVLDEFIRSEAKVSSMVNDFLPLENSGEIQGLQMTAFLMSICHVLILAQDWFLDSNVIRFLQTAEMLKPTISNPEDELVDHFPHLIIIQNKAQMEDFSPKKFQQMQQIYKTLFNKTKMHIESGMGLGSGRIMNSLSPDNCGDPINLFLIPEYNEKTEELYKSHPSLEDLIRKLRSNILGATKYHLNNTSEKHWLVYCSKVWDHVKKSNFFVEYTKLMP</sequence>
<dbReference type="PANTHER" id="PTHR14270:SF0">
    <property type="entry name" value="NONSENSE-MEDIATED MRNA DECAY FACTOR SMG9"/>
    <property type="match status" value="1"/>
</dbReference>
<comment type="caution">
    <text evidence="5">The sequence shown here is derived from an EMBL/GenBank/DDBJ whole genome shotgun (WGS) entry which is preliminary data.</text>
</comment>
<dbReference type="AlphaFoldDB" id="A0AAN7ZMJ4"/>
<dbReference type="InterPro" id="IPR011646">
    <property type="entry name" value="KAP_P-loop"/>
</dbReference>
<comment type="similarity">
    <text evidence="1">Belongs to the SMG9 family.</text>
</comment>
<feature type="domain" description="KAP NTPase" evidence="4">
    <location>
        <begin position="103"/>
        <end position="215"/>
    </location>
</feature>
<evidence type="ECO:0000259" key="4">
    <source>
        <dbReference type="Pfam" id="PF07693"/>
    </source>
</evidence>
<evidence type="ECO:0000256" key="3">
    <source>
        <dbReference type="SAM" id="MobiDB-lite"/>
    </source>
</evidence>
<dbReference type="Gene3D" id="3.40.50.300">
    <property type="entry name" value="P-loop containing nucleotide triphosphate hydrolases"/>
    <property type="match status" value="1"/>
</dbReference>
<accession>A0AAN7ZMJ4</accession>
<feature type="compositionally biased region" description="Basic and acidic residues" evidence="3">
    <location>
        <begin position="47"/>
        <end position="64"/>
    </location>
</feature>
<reference evidence="5 6" key="1">
    <citation type="journal article" date="2024" name="Insects">
        <title>An Improved Chromosome-Level Genome Assembly of the Firefly Pyrocoelia pectoralis.</title>
        <authorList>
            <person name="Fu X."/>
            <person name="Meyer-Rochow V.B."/>
            <person name="Ballantyne L."/>
            <person name="Zhu X."/>
        </authorList>
    </citation>
    <scope>NUCLEOTIDE SEQUENCE [LARGE SCALE GENOMIC DNA]</scope>
    <source>
        <strain evidence="5">XCY_ONT2</strain>
    </source>
</reference>
<dbReference type="EMBL" id="JAVRBK010000005">
    <property type="protein sequence ID" value="KAK5643551.1"/>
    <property type="molecule type" value="Genomic_DNA"/>
</dbReference>
<dbReference type="GO" id="GO:0000184">
    <property type="term" value="P:nuclear-transcribed mRNA catabolic process, nonsense-mediated decay"/>
    <property type="evidence" value="ECO:0007669"/>
    <property type="project" value="UniProtKB-KW"/>
</dbReference>
<evidence type="ECO:0000256" key="1">
    <source>
        <dbReference type="ARBA" id="ARBA00007712"/>
    </source>
</evidence>
<gene>
    <name evidence="5" type="ORF">RI129_007396</name>
</gene>
<dbReference type="PANTHER" id="PTHR14270">
    <property type="entry name" value="NONSENSE-MEDIATED MRNA DECAY FACTOR SMG9"/>
    <property type="match status" value="1"/>
</dbReference>
<keyword evidence="6" id="KW-1185">Reference proteome</keyword>
<keyword evidence="2" id="KW-0866">Nonsense-mediated mRNA decay</keyword>
<evidence type="ECO:0000313" key="6">
    <source>
        <dbReference type="Proteomes" id="UP001329430"/>
    </source>
</evidence>
<dbReference type="InterPro" id="IPR027417">
    <property type="entry name" value="P-loop_NTPase"/>
</dbReference>
<organism evidence="5 6">
    <name type="scientific">Pyrocoelia pectoralis</name>
    <dbReference type="NCBI Taxonomy" id="417401"/>
    <lineage>
        <taxon>Eukaryota</taxon>
        <taxon>Metazoa</taxon>
        <taxon>Ecdysozoa</taxon>
        <taxon>Arthropoda</taxon>
        <taxon>Hexapoda</taxon>
        <taxon>Insecta</taxon>
        <taxon>Pterygota</taxon>
        <taxon>Neoptera</taxon>
        <taxon>Endopterygota</taxon>
        <taxon>Coleoptera</taxon>
        <taxon>Polyphaga</taxon>
        <taxon>Elateriformia</taxon>
        <taxon>Elateroidea</taxon>
        <taxon>Lampyridae</taxon>
        <taxon>Lampyrinae</taxon>
        <taxon>Pyrocoelia</taxon>
    </lineage>
</organism>
<name>A0AAN7ZMJ4_9COLE</name>